<evidence type="ECO:0000313" key="9">
    <source>
        <dbReference type="Proteomes" id="UP000480122"/>
    </source>
</evidence>
<keyword evidence="9" id="KW-1185">Reference proteome</keyword>
<evidence type="ECO:0008006" key="10">
    <source>
        <dbReference type="Google" id="ProtNLM"/>
    </source>
</evidence>
<dbReference type="InterPro" id="IPR036388">
    <property type="entry name" value="WH-like_DNA-bd_sf"/>
</dbReference>
<dbReference type="PANTHER" id="PTHR47756:SF2">
    <property type="entry name" value="BLL6612 PROTEIN"/>
    <property type="match status" value="1"/>
</dbReference>
<dbReference type="Gene3D" id="1.10.1740.10">
    <property type="match status" value="1"/>
</dbReference>
<evidence type="ECO:0000259" key="7">
    <source>
        <dbReference type="Pfam" id="PF20239"/>
    </source>
</evidence>
<keyword evidence="3" id="KW-0731">Sigma factor</keyword>
<dbReference type="GO" id="GO:0016987">
    <property type="term" value="F:sigma factor activity"/>
    <property type="evidence" value="ECO:0007669"/>
    <property type="project" value="UniProtKB-KW"/>
</dbReference>
<dbReference type="GO" id="GO:0006352">
    <property type="term" value="P:DNA-templated transcription initiation"/>
    <property type="evidence" value="ECO:0007669"/>
    <property type="project" value="InterPro"/>
</dbReference>
<dbReference type="OrthoDB" id="9780299at2"/>
<dbReference type="InterPro" id="IPR013325">
    <property type="entry name" value="RNA_pol_sigma_r2"/>
</dbReference>
<keyword evidence="4" id="KW-0804">Transcription</keyword>
<dbReference type="SUPFAM" id="SSF88946">
    <property type="entry name" value="Sigma2 domain of RNA polymerase sigma factors"/>
    <property type="match status" value="1"/>
</dbReference>
<sequence length="413" mass="44697">MPRSEVAEVFGAEWPRLVATLRSDLGDLDLAEDAAQHAFATASERWPVDGAPDAPGAWLLTVARRWAIDRARRDVRWARRVADVRAALELPQRARGAVADDLLAMIFGCCHRALDESAQVALTLRYVVGLPTASIARSFLVPEATMAKRLVRAKKKIAATNIPFQVPDREHLGDSLHGVLRTVYVIFTQGHAAPSGDLIRGDLCDEARWLAGCLCELLPDEPETWGLAALLAFTDARRPARLDADGEIVLLSDQDRSLWDAGAIAEGRTLLARALRLRRVGTYQLQAAIAAAHAGAPTFDDTDWATIRRLYAVLGKLEPSPIVRLNEAVAASLSEGSDAGLALLAPLGSELADYHYFHLAHGDMLVRAGDPAGARAAFDRALDSCDSETERRAIGRLVSSRLGDAPQSERSST</sequence>
<dbReference type="InterPro" id="IPR013324">
    <property type="entry name" value="RNA_pol_sigma_r3/r4-like"/>
</dbReference>
<feature type="domain" description="RNA polymerase sigma factor 70 region 4 type 2" evidence="6">
    <location>
        <begin position="106"/>
        <end position="157"/>
    </location>
</feature>
<organism evidence="8 9">
    <name type="scientific">Agromyces luteolus</name>
    <dbReference type="NCBI Taxonomy" id="88373"/>
    <lineage>
        <taxon>Bacteria</taxon>
        <taxon>Bacillati</taxon>
        <taxon>Actinomycetota</taxon>
        <taxon>Actinomycetes</taxon>
        <taxon>Micrococcales</taxon>
        <taxon>Microbacteriaceae</taxon>
        <taxon>Agromyces</taxon>
    </lineage>
</organism>
<dbReference type="InterPro" id="IPR046531">
    <property type="entry name" value="DUF6596"/>
</dbReference>
<dbReference type="InterPro" id="IPR007627">
    <property type="entry name" value="RNA_pol_sigma70_r2"/>
</dbReference>
<dbReference type="InterPro" id="IPR013249">
    <property type="entry name" value="RNA_pol_sigma70_r4_t2"/>
</dbReference>
<evidence type="ECO:0000256" key="1">
    <source>
        <dbReference type="ARBA" id="ARBA00010641"/>
    </source>
</evidence>
<evidence type="ECO:0000259" key="5">
    <source>
        <dbReference type="Pfam" id="PF04542"/>
    </source>
</evidence>
<dbReference type="GO" id="GO:0003677">
    <property type="term" value="F:DNA binding"/>
    <property type="evidence" value="ECO:0007669"/>
    <property type="project" value="InterPro"/>
</dbReference>
<feature type="domain" description="DUF6596" evidence="7">
    <location>
        <begin position="176"/>
        <end position="274"/>
    </location>
</feature>
<evidence type="ECO:0000256" key="4">
    <source>
        <dbReference type="ARBA" id="ARBA00023163"/>
    </source>
</evidence>
<dbReference type="AlphaFoldDB" id="A0A7C9LT20"/>
<evidence type="ECO:0000313" key="8">
    <source>
        <dbReference type="EMBL" id="MUN07256.1"/>
    </source>
</evidence>
<dbReference type="PANTHER" id="PTHR47756">
    <property type="entry name" value="BLL6612 PROTEIN-RELATED"/>
    <property type="match status" value="1"/>
</dbReference>
<dbReference type="Proteomes" id="UP000480122">
    <property type="component" value="Unassembled WGS sequence"/>
</dbReference>
<dbReference type="EMBL" id="WODA01000017">
    <property type="protein sequence ID" value="MUN07256.1"/>
    <property type="molecule type" value="Genomic_DNA"/>
</dbReference>
<gene>
    <name evidence="8" type="ORF">GLX25_09015</name>
</gene>
<name>A0A7C9LT20_9MICO</name>
<protein>
    <recommendedName>
        <fullName evidence="10">RNA polymerase subunit sigma-24</fullName>
    </recommendedName>
</protein>
<feature type="domain" description="RNA polymerase sigma-70 region 2" evidence="5">
    <location>
        <begin position="15"/>
        <end position="74"/>
    </location>
</feature>
<dbReference type="RefSeq" id="WP_155842170.1">
    <property type="nucleotide sequence ID" value="NZ_BAAAIA010000002.1"/>
</dbReference>
<dbReference type="Pfam" id="PF04542">
    <property type="entry name" value="Sigma70_r2"/>
    <property type="match status" value="1"/>
</dbReference>
<dbReference type="Pfam" id="PF08281">
    <property type="entry name" value="Sigma70_r4_2"/>
    <property type="match status" value="1"/>
</dbReference>
<dbReference type="Pfam" id="PF20239">
    <property type="entry name" value="DUF6596"/>
    <property type="match status" value="1"/>
</dbReference>
<keyword evidence="2" id="KW-0805">Transcription regulation</keyword>
<evidence type="ECO:0000256" key="3">
    <source>
        <dbReference type="ARBA" id="ARBA00023082"/>
    </source>
</evidence>
<comment type="similarity">
    <text evidence="1">Belongs to the sigma-70 factor family. ECF subfamily.</text>
</comment>
<dbReference type="Gene3D" id="1.10.10.10">
    <property type="entry name" value="Winged helix-like DNA-binding domain superfamily/Winged helix DNA-binding domain"/>
    <property type="match status" value="1"/>
</dbReference>
<reference evidence="8 9" key="1">
    <citation type="submission" date="2019-11" db="EMBL/GenBank/DDBJ databases">
        <title>Agromyces kandeliae sp. nov., isolated from mangrove soil.</title>
        <authorList>
            <person name="Wang R."/>
        </authorList>
    </citation>
    <scope>NUCLEOTIDE SEQUENCE [LARGE SCALE GENOMIC DNA]</scope>
    <source>
        <strain evidence="8 9">JCM 11431</strain>
    </source>
</reference>
<proteinExistence type="inferred from homology"/>
<evidence type="ECO:0000256" key="2">
    <source>
        <dbReference type="ARBA" id="ARBA00023015"/>
    </source>
</evidence>
<comment type="caution">
    <text evidence="8">The sequence shown here is derived from an EMBL/GenBank/DDBJ whole genome shotgun (WGS) entry which is preliminary data.</text>
</comment>
<evidence type="ECO:0000259" key="6">
    <source>
        <dbReference type="Pfam" id="PF08281"/>
    </source>
</evidence>
<dbReference type="SUPFAM" id="SSF88659">
    <property type="entry name" value="Sigma3 and sigma4 domains of RNA polymerase sigma factors"/>
    <property type="match status" value="1"/>
</dbReference>
<accession>A0A7C9LT20</accession>